<evidence type="ECO:0000313" key="3">
    <source>
        <dbReference type="EMBL" id="GJS81527.1"/>
    </source>
</evidence>
<feature type="coiled-coil region" evidence="1">
    <location>
        <begin position="633"/>
        <end position="685"/>
    </location>
</feature>
<evidence type="ECO:0000313" key="4">
    <source>
        <dbReference type="Proteomes" id="UP001151760"/>
    </source>
</evidence>
<organism evidence="3 4">
    <name type="scientific">Tanacetum coccineum</name>
    <dbReference type="NCBI Taxonomy" id="301880"/>
    <lineage>
        <taxon>Eukaryota</taxon>
        <taxon>Viridiplantae</taxon>
        <taxon>Streptophyta</taxon>
        <taxon>Embryophyta</taxon>
        <taxon>Tracheophyta</taxon>
        <taxon>Spermatophyta</taxon>
        <taxon>Magnoliopsida</taxon>
        <taxon>eudicotyledons</taxon>
        <taxon>Gunneridae</taxon>
        <taxon>Pentapetalae</taxon>
        <taxon>asterids</taxon>
        <taxon>campanulids</taxon>
        <taxon>Asterales</taxon>
        <taxon>Asteraceae</taxon>
        <taxon>Asteroideae</taxon>
        <taxon>Anthemideae</taxon>
        <taxon>Anthemidinae</taxon>
        <taxon>Tanacetum</taxon>
    </lineage>
</organism>
<proteinExistence type="predicted"/>
<evidence type="ECO:0000256" key="2">
    <source>
        <dbReference type="SAM" id="MobiDB-lite"/>
    </source>
</evidence>
<dbReference type="Pfam" id="PF04827">
    <property type="entry name" value="Plant_tran"/>
    <property type="match status" value="1"/>
</dbReference>
<accession>A0ABQ4YVB7</accession>
<reference evidence="3" key="2">
    <citation type="submission" date="2022-01" db="EMBL/GenBank/DDBJ databases">
        <authorList>
            <person name="Yamashiro T."/>
            <person name="Shiraishi A."/>
            <person name="Satake H."/>
            <person name="Nakayama K."/>
        </authorList>
    </citation>
    <scope>NUCLEOTIDE SEQUENCE</scope>
</reference>
<keyword evidence="4" id="KW-1185">Reference proteome</keyword>
<protein>
    <submittedName>
        <fullName evidence="3">Ribonuclease H-like domain-containing protein</fullName>
    </submittedName>
</protein>
<sequence>MLLMALPNEHQLTFNQYKDAKTLFEAIQTRFGGNDATKKTQKTLLKQMYENFNAPSTESLDSISNRLQKIVSQNKLNLDTISFDDLYNNFKIVEQEVKRTVTSSLNSSSQNMAFVSTPSSTNEVNTTNVQVSTASTPVSTASTPASTGNLSNDTVYAFLASQPNGSQLVYEDLEQIHDGDLEEMDLKWQLALLSMRARRFYQRIGKRITINGSDTAGYDKSKVECFNYHKMGHFARECKGPRNQDNRNRNQDNSKRTMNVEETSSKAMMAIDGAGFDWSFMADEEVLTNTALMAFSDSEVYNDKTCSNTCLKSFETLKTQYDNLRIELNKFEFDLVTYKRGLASVEEQLVFYKKNEVMLCDQIIVLKRDITYKDSDLSLFAPPTIDLSNSGLKEFQQPEFERYRFKTNKSVCENSSNEIKKTTDAPIIKDWVSDCNEDEAEVMVLKSDNVQHKPEQANQPKKGNRVTSVVGEQEINVVKSSACWVWRPKIKADLSLELKVLVVHHTTHGHQFTMSNGQERIGYSRANDNWYALTANPTIYVSLIQQFWQTVTIDTVNDGEQQLTIIVDGQTIAITEASVRRHLQLADADGISSLPNTEIFDQLTLMGYVSNDDKLTFQKGGHTHGSDEGSKKLNELIELCTKLSDKVTSLEDDLKQTKKLYGKALTKLVKKVKQLEAKLKSTTERRKARMVISDDEEDLISKDTSKQGRMTETEYEEVEIDLNQTDDDLQWRSIIEEIDLGVLSAAKILADASKERAKTYTRRRRSNDSLRDSTARGLFSTSEEAQGKDQISTDEKVAHKLNDEEMARAATRKEQERIDLEKALEQSDSIRRYQTLKKKPVLVAQARKNMMIYLKNMAGYKMNYFKGMSYDMIRPIFDQEYNKVQTLFTKDIEVEKTKTKRVAEETLLQESFKKLRIAEALREDLVTLWSLVKERFRSTKPIEDKERALWVELKRLFELDKDDVLWKLQRYIGDFSSNSFIILEAVASQDFLDRHVFYGDFGANNKINVICQSPLFSDLKAGKAQEEVEFQANKVTYKWGYYLVNEIYMEWDTLFKSTSHLSAGDTKRIRYKLAHEAQQAKMWKERLAC</sequence>
<evidence type="ECO:0000256" key="1">
    <source>
        <dbReference type="SAM" id="Coils"/>
    </source>
</evidence>
<comment type="caution">
    <text evidence="3">The sequence shown here is derived from an EMBL/GenBank/DDBJ whole genome shotgun (WGS) entry which is preliminary data.</text>
</comment>
<feature type="compositionally biased region" description="Basic and acidic residues" evidence="2">
    <location>
        <begin position="237"/>
        <end position="259"/>
    </location>
</feature>
<dbReference type="InterPro" id="IPR006912">
    <property type="entry name" value="Harbinger_derived_prot"/>
</dbReference>
<feature type="compositionally biased region" description="Basic and acidic residues" evidence="2">
    <location>
        <begin position="785"/>
        <end position="794"/>
    </location>
</feature>
<reference evidence="3" key="1">
    <citation type="journal article" date="2022" name="Int. J. Mol. Sci.">
        <title>Draft Genome of Tanacetum Coccineum: Genomic Comparison of Closely Related Tanacetum-Family Plants.</title>
        <authorList>
            <person name="Yamashiro T."/>
            <person name="Shiraishi A."/>
            <person name="Nakayama K."/>
            <person name="Satake H."/>
        </authorList>
    </citation>
    <scope>NUCLEOTIDE SEQUENCE</scope>
</reference>
<keyword evidence="1" id="KW-0175">Coiled coil</keyword>
<dbReference type="Proteomes" id="UP001151760">
    <property type="component" value="Unassembled WGS sequence"/>
</dbReference>
<name>A0ABQ4YVB7_9ASTR</name>
<feature type="region of interest" description="Disordered" evidence="2">
    <location>
        <begin position="237"/>
        <end position="260"/>
    </location>
</feature>
<feature type="region of interest" description="Disordered" evidence="2">
    <location>
        <begin position="755"/>
        <end position="794"/>
    </location>
</feature>
<gene>
    <name evidence="3" type="ORF">Tco_0748068</name>
</gene>
<dbReference type="SUPFAM" id="SSF57756">
    <property type="entry name" value="Retrovirus zinc finger-like domains"/>
    <property type="match status" value="1"/>
</dbReference>
<dbReference type="EMBL" id="BQNB010010754">
    <property type="protein sequence ID" value="GJS81527.1"/>
    <property type="molecule type" value="Genomic_DNA"/>
</dbReference>
<dbReference type="InterPro" id="IPR036875">
    <property type="entry name" value="Znf_CCHC_sf"/>
</dbReference>